<dbReference type="SUPFAM" id="SSF53850">
    <property type="entry name" value="Periplasmic binding protein-like II"/>
    <property type="match status" value="1"/>
</dbReference>
<comment type="caution">
    <text evidence="1">The sequence shown here is derived from an EMBL/GenBank/DDBJ whole genome shotgun (WGS) entry which is preliminary data.</text>
</comment>
<dbReference type="Gene3D" id="3.40.190.10">
    <property type="entry name" value="Periplasmic binding protein-like II"/>
    <property type="match status" value="1"/>
</dbReference>
<accession>A0A9D1Q6F6</accession>
<sequence length="105" mass="12000">RAGWCADYNEPSTFLNIMLSTSSNNTAHYKSENFDQAMRNSITGETEADRIKAYQDAERIMDEESAIVPIYYYVSPRLVKPYVGGYSIKNPMGYAVTKDLYIIEH</sequence>
<proteinExistence type="predicted"/>
<evidence type="ECO:0000313" key="1">
    <source>
        <dbReference type="EMBL" id="HIW06954.1"/>
    </source>
</evidence>
<dbReference type="Proteomes" id="UP000823934">
    <property type="component" value="Unassembled WGS sequence"/>
</dbReference>
<name>A0A9D1Q6F6_9GAMM</name>
<evidence type="ECO:0000313" key="2">
    <source>
        <dbReference type="Proteomes" id="UP000823934"/>
    </source>
</evidence>
<dbReference type="EMBL" id="DXHP01000142">
    <property type="protein sequence ID" value="HIW06954.1"/>
    <property type="molecule type" value="Genomic_DNA"/>
</dbReference>
<protein>
    <submittedName>
        <fullName evidence="1">Oligopeptide ABC transporter substrate-binding protein OppA</fullName>
    </submittedName>
</protein>
<dbReference type="Gene3D" id="3.10.105.10">
    <property type="entry name" value="Dipeptide-binding Protein, Domain 3"/>
    <property type="match status" value="1"/>
</dbReference>
<dbReference type="AlphaFoldDB" id="A0A9D1Q6F6"/>
<organism evidence="1 2">
    <name type="scientific">Candidatus Ignatzschineria merdigallinarum</name>
    <dbReference type="NCBI Taxonomy" id="2838621"/>
    <lineage>
        <taxon>Bacteria</taxon>
        <taxon>Pseudomonadati</taxon>
        <taxon>Pseudomonadota</taxon>
        <taxon>Gammaproteobacteria</taxon>
        <taxon>Cardiobacteriales</taxon>
        <taxon>Ignatzschineriaceae</taxon>
        <taxon>Ignatzschineria</taxon>
    </lineage>
</organism>
<feature type="non-terminal residue" evidence="1">
    <location>
        <position position="1"/>
    </location>
</feature>
<reference evidence="1" key="2">
    <citation type="submission" date="2021-04" db="EMBL/GenBank/DDBJ databases">
        <authorList>
            <person name="Gilroy R."/>
        </authorList>
    </citation>
    <scope>NUCLEOTIDE SEQUENCE</scope>
    <source>
        <strain evidence="1">CHK160-9182</strain>
    </source>
</reference>
<reference evidence="1" key="1">
    <citation type="journal article" date="2021" name="PeerJ">
        <title>Extensive microbial diversity within the chicken gut microbiome revealed by metagenomics and culture.</title>
        <authorList>
            <person name="Gilroy R."/>
            <person name="Ravi A."/>
            <person name="Getino M."/>
            <person name="Pursley I."/>
            <person name="Horton D.L."/>
            <person name="Alikhan N.F."/>
            <person name="Baker D."/>
            <person name="Gharbi K."/>
            <person name="Hall N."/>
            <person name="Watson M."/>
            <person name="Adriaenssens E.M."/>
            <person name="Foster-Nyarko E."/>
            <person name="Jarju S."/>
            <person name="Secka A."/>
            <person name="Antonio M."/>
            <person name="Oren A."/>
            <person name="Chaudhuri R.R."/>
            <person name="La Ragione R."/>
            <person name="Hildebrand F."/>
            <person name="Pallen M.J."/>
        </authorList>
    </citation>
    <scope>NUCLEOTIDE SEQUENCE</scope>
    <source>
        <strain evidence="1">CHK160-9182</strain>
    </source>
</reference>
<gene>
    <name evidence="1" type="ORF">H9889_06475</name>
</gene>